<keyword evidence="3" id="KW-1185">Reference proteome</keyword>
<evidence type="ECO:0000313" key="3">
    <source>
        <dbReference type="Proteomes" id="UP001596504"/>
    </source>
</evidence>
<dbReference type="Proteomes" id="UP001596504">
    <property type="component" value="Unassembled WGS sequence"/>
</dbReference>
<evidence type="ECO:0000256" key="1">
    <source>
        <dbReference type="SAM" id="MobiDB-lite"/>
    </source>
</evidence>
<accession>A0ABW2LKM6</accession>
<dbReference type="EMBL" id="JBHTCJ010000004">
    <property type="protein sequence ID" value="MFC7341672.1"/>
    <property type="molecule type" value="Genomic_DNA"/>
</dbReference>
<sequence length="269" mass="29552">MTSRTGPGIMVVVGDQQEPRKQPPEVIDGEVVEPEPGKEVARGGDGATRTDRPPLGLEGTDDSEYQEFLEFKRFKEWQAANGGQPPKTEARPWWKKALGLLRYKAIRRILYLLVALLLLNWAYNHYFGSSDRADEADPVQAHRDHLHTNPIRQTKPMNAVRTVYDALATEPGTVCEKFTPQGRAGFARGNNAPDCQAAVNAITAQITEPMLFKNPNFTGAALDHAQQDDVTIRGCDTQVTGGPNLGDFELHRQPTGGWVIVSLTPAGPC</sequence>
<gene>
    <name evidence="2" type="ORF">ACFQRI_09640</name>
</gene>
<comment type="caution">
    <text evidence="2">The sequence shown here is derived from an EMBL/GenBank/DDBJ whole genome shotgun (WGS) entry which is preliminary data.</text>
</comment>
<reference evidence="3" key="1">
    <citation type="journal article" date="2019" name="Int. J. Syst. Evol. Microbiol.">
        <title>The Global Catalogue of Microorganisms (GCM) 10K type strain sequencing project: providing services to taxonomists for standard genome sequencing and annotation.</title>
        <authorList>
            <consortium name="The Broad Institute Genomics Platform"/>
            <consortium name="The Broad Institute Genome Sequencing Center for Infectious Disease"/>
            <person name="Wu L."/>
            <person name="Ma J."/>
        </authorList>
    </citation>
    <scope>NUCLEOTIDE SEQUENCE [LARGE SCALE GENOMIC DNA]</scope>
    <source>
        <strain evidence="3">WLHS5</strain>
    </source>
</reference>
<organism evidence="2 3">
    <name type="scientific">Saccharopolyspora griseoalba</name>
    <dbReference type="NCBI Taxonomy" id="1431848"/>
    <lineage>
        <taxon>Bacteria</taxon>
        <taxon>Bacillati</taxon>
        <taxon>Actinomycetota</taxon>
        <taxon>Actinomycetes</taxon>
        <taxon>Pseudonocardiales</taxon>
        <taxon>Pseudonocardiaceae</taxon>
        <taxon>Saccharopolyspora</taxon>
    </lineage>
</organism>
<proteinExistence type="predicted"/>
<dbReference type="RefSeq" id="WP_380666782.1">
    <property type="nucleotide sequence ID" value="NZ_JBHTCJ010000004.1"/>
</dbReference>
<name>A0ABW2LKM6_9PSEU</name>
<evidence type="ECO:0000313" key="2">
    <source>
        <dbReference type="EMBL" id="MFC7341672.1"/>
    </source>
</evidence>
<protein>
    <submittedName>
        <fullName evidence="2">Uncharacterized protein</fullName>
    </submittedName>
</protein>
<feature type="region of interest" description="Disordered" evidence="1">
    <location>
        <begin position="1"/>
        <end position="60"/>
    </location>
</feature>
<feature type="compositionally biased region" description="Basic and acidic residues" evidence="1">
    <location>
        <begin position="35"/>
        <end position="52"/>
    </location>
</feature>